<name>A0AAE1HBI2_9NEOP</name>
<dbReference type="Proteomes" id="UP001219518">
    <property type="component" value="Unassembled WGS sequence"/>
</dbReference>
<keyword evidence="1" id="KW-0812">Transmembrane</keyword>
<keyword evidence="1" id="KW-0472">Membrane</keyword>
<reference evidence="2" key="2">
    <citation type="journal article" date="2023" name="BMC Genomics">
        <title>Pest status, molecular evolution, and epigenetic factors derived from the genome assembly of Frankliniella fusca, a thysanopteran phytovirus vector.</title>
        <authorList>
            <person name="Catto M.A."/>
            <person name="Labadie P.E."/>
            <person name="Jacobson A.L."/>
            <person name="Kennedy G.G."/>
            <person name="Srinivasan R."/>
            <person name="Hunt B.G."/>
        </authorList>
    </citation>
    <scope>NUCLEOTIDE SEQUENCE</scope>
    <source>
        <strain evidence="2">PL_HMW_Pooled</strain>
    </source>
</reference>
<feature type="transmembrane region" description="Helical" evidence="1">
    <location>
        <begin position="50"/>
        <end position="69"/>
    </location>
</feature>
<evidence type="ECO:0000256" key="1">
    <source>
        <dbReference type="SAM" id="Phobius"/>
    </source>
</evidence>
<organism evidence="2 3">
    <name type="scientific">Frankliniella fusca</name>
    <dbReference type="NCBI Taxonomy" id="407009"/>
    <lineage>
        <taxon>Eukaryota</taxon>
        <taxon>Metazoa</taxon>
        <taxon>Ecdysozoa</taxon>
        <taxon>Arthropoda</taxon>
        <taxon>Hexapoda</taxon>
        <taxon>Insecta</taxon>
        <taxon>Pterygota</taxon>
        <taxon>Neoptera</taxon>
        <taxon>Paraneoptera</taxon>
        <taxon>Thysanoptera</taxon>
        <taxon>Terebrantia</taxon>
        <taxon>Thripoidea</taxon>
        <taxon>Thripidae</taxon>
        <taxon>Frankliniella</taxon>
    </lineage>
</organism>
<evidence type="ECO:0000313" key="3">
    <source>
        <dbReference type="Proteomes" id="UP001219518"/>
    </source>
</evidence>
<dbReference type="EMBL" id="JAHWGI010000935">
    <property type="protein sequence ID" value="KAK3918342.1"/>
    <property type="molecule type" value="Genomic_DNA"/>
</dbReference>
<accession>A0AAE1HBI2</accession>
<evidence type="ECO:0000313" key="2">
    <source>
        <dbReference type="EMBL" id="KAK3918342.1"/>
    </source>
</evidence>
<keyword evidence="3" id="KW-1185">Reference proteome</keyword>
<proteinExistence type="predicted"/>
<reference evidence="2" key="1">
    <citation type="submission" date="2021-07" db="EMBL/GenBank/DDBJ databases">
        <authorList>
            <person name="Catto M.A."/>
            <person name="Jacobson A."/>
            <person name="Kennedy G."/>
            <person name="Labadie P."/>
            <person name="Hunt B.G."/>
            <person name="Srinivasan R."/>
        </authorList>
    </citation>
    <scope>NUCLEOTIDE SEQUENCE</scope>
    <source>
        <strain evidence="2">PL_HMW_Pooled</strain>
        <tissue evidence="2">Head</tissue>
    </source>
</reference>
<comment type="caution">
    <text evidence="2">The sequence shown here is derived from an EMBL/GenBank/DDBJ whole genome shotgun (WGS) entry which is preliminary data.</text>
</comment>
<keyword evidence="1" id="KW-1133">Transmembrane helix</keyword>
<sequence length="86" mass="9759">MPWSHKLAVRAKMRHAIVLILNKKLSPWLICLLLIVTGACVTLCKWWPTHVKVFVFFYTLVVLVLLSGYKDSQSIVLTFLGTTDGD</sequence>
<dbReference type="AlphaFoldDB" id="A0AAE1HBI2"/>
<protein>
    <submittedName>
        <fullName evidence="2">Uncharacterized protein</fullName>
    </submittedName>
</protein>
<gene>
    <name evidence="2" type="ORF">KUF71_000914</name>
</gene>